<proteinExistence type="inferred from homology"/>
<dbReference type="GO" id="GO:0005856">
    <property type="term" value="C:cytoskeleton"/>
    <property type="evidence" value="ECO:0007669"/>
    <property type="project" value="TreeGrafter"/>
</dbReference>
<evidence type="ECO:0000256" key="7">
    <source>
        <dbReference type="ARBA" id="ARBA00022840"/>
    </source>
</evidence>
<accession>A0AAD5XGE7</accession>
<dbReference type="GO" id="GO:0004674">
    <property type="term" value="F:protein serine/threonine kinase activity"/>
    <property type="evidence" value="ECO:0007669"/>
    <property type="project" value="UniProtKB-KW"/>
</dbReference>
<dbReference type="PANTHER" id="PTHR24058:SF22">
    <property type="entry name" value="DUAL SPECIFICITY TYROSINE-PHOSPHORYLATION-REGULATED KINASE 4"/>
    <property type="match status" value="1"/>
</dbReference>
<evidence type="ECO:0000256" key="8">
    <source>
        <dbReference type="ARBA" id="ARBA00049003"/>
    </source>
</evidence>
<comment type="similarity">
    <text evidence="1">Belongs to the protein kinase superfamily. CMGC Ser/Thr protein kinase family. MNB/DYRK subfamily.</text>
</comment>
<dbReference type="Pfam" id="PF00069">
    <property type="entry name" value="Pkinase"/>
    <property type="match status" value="1"/>
</dbReference>
<feature type="region of interest" description="Disordered" evidence="12">
    <location>
        <begin position="263"/>
        <end position="310"/>
    </location>
</feature>
<feature type="domain" description="Protein kinase" evidence="13">
    <location>
        <begin position="405"/>
        <end position="731"/>
    </location>
</feature>
<evidence type="ECO:0000256" key="2">
    <source>
        <dbReference type="ARBA" id="ARBA00013203"/>
    </source>
</evidence>
<comment type="catalytic activity">
    <reaction evidence="8">
        <text>L-seryl-[protein] + ATP = O-phospho-L-seryl-[protein] + ADP + H(+)</text>
        <dbReference type="Rhea" id="RHEA:17989"/>
        <dbReference type="Rhea" id="RHEA-COMP:9863"/>
        <dbReference type="Rhea" id="RHEA-COMP:11604"/>
        <dbReference type="ChEBI" id="CHEBI:15378"/>
        <dbReference type="ChEBI" id="CHEBI:29999"/>
        <dbReference type="ChEBI" id="CHEBI:30616"/>
        <dbReference type="ChEBI" id="CHEBI:83421"/>
        <dbReference type="ChEBI" id="CHEBI:456216"/>
        <dbReference type="EC" id="2.7.12.1"/>
    </reaction>
</comment>
<dbReference type="SMART" id="SM00220">
    <property type="entry name" value="S_TKc"/>
    <property type="match status" value="1"/>
</dbReference>
<dbReference type="InterPro" id="IPR000719">
    <property type="entry name" value="Prot_kinase_dom"/>
</dbReference>
<evidence type="ECO:0000256" key="1">
    <source>
        <dbReference type="ARBA" id="ARBA00008867"/>
    </source>
</evidence>
<feature type="compositionally biased region" description="Polar residues" evidence="12">
    <location>
        <begin position="27"/>
        <end position="39"/>
    </location>
</feature>
<dbReference type="PANTHER" id="PTHR24058">
    <property type="entry name" value="DUAL SPECIFICITY PROTEIN KINASE"/>
    <property type="match status" value="1"/>
</dbReference>
<keyword evidence="6 14" id="KW-0418">Kinase</keyword>
<feature type="binding site" evidence="11">
    <location>
        <position position="434"/>
    </location>
    <ligand>
        <name>ATP</name>
        <dbReference type="ChEBI" id="CHEBI:30616"/>
    </ligand>
</feature>
<dbReference type="InterPro" id="IPR011009">
    <property type="entry name" value="Kinase-like_dom_sf"/>
</dbReference>
<feature type="region of interest" description="Disordered" evidence="12">
    <location>
        <begin position="1012"/>
        <end position="1063"/>
    </location>
</feature>
<dbReference type="PROSITE" id="PS00107">
    <property type="entry name" value="PROTEIN_KINASE_ATP"/>
    <property type="match status" value="1"/>
</dbReference>
<protein>
    <recommendedName>
        <fullName evidence="2">dual-specificity kinase</fullName>
        <ecNumber evidence="2">2.7.12.1</ecNumber>
    </recommendedName>
</protein>
<name>A0AAD5XGE7_9FUNG</name>
<feature type="region of interest" description="Disordered" evidence="12">
    <location>
        <begin position="968"/>
        <end position="989"/>
    </location>
</feature>
<dbReference type="AlphaFoldDB" id="A0AAD5XGE7"/>
<feature type="region of interest" description="Disordered" evidence="12">
    <location>
        <begin position="1"/>
        <end position="98"/>
    </location>
</feature>
<organism evidence="14 15">
    <name type="scientific">Physocladia obscura</name>
    <dbReference type="NCBI Taxonomy" id="109957"/>
    <lineage>
        <taxon>Eukaryota</taxon>
        <taxon>Fungi</taxon>
        <taxon>Fungi incertae sedis</taxon>
        <taxon>Chytridiomycota</taxon>
        <taxon>Chytridiomycota incertae sedis</taxon>
        <taxon>Chytridiomycetes</taxon>
        <taxon>Chytridiales</taxon>
        <taxon>Chytriomycetaceae</taxon>
        <taxon>Physocladia</taxon>
    </lineage>
</organism>
<feature type="region of interest" description="Disordered" evidence="12">
    <location>
        <begin position="831"/>
        <end position="865"/>
    </location>
</feature>
<feature type="compositionally biased region" description="Polar residues" evidence="12">
    <location>
        <begin position="972"/>
        <end position="989"/>
    </location>
</feature>
<dbReference type="GO" id="GO:0005524">
    <property type="term" value="F:ATP binding"/>
    <property type="evidence" value="ECO:0007669"/>
    <property type="project" value="UniProtKB-UniRule"/>
</dbReference>
<reference evidence="14" key="1">
    <citation type="submission" date="2020-05" db="EMBL/GenBank/DDBJ databases">
        <title>Phylogenomic resolution of chytrid fungi.</title>
        <authorList>
            <person name="Stajich J.E."/>
            <person name="Amses K."/>
            <person name="Simmons R."/>
            <person name="Seto K."/>
            <person name="Myers J."/>
            <person name="Bonds A."/>
            <person name="Quandt C.A."/>
            <person name="Barry K."/>
            <person name="Liu P."/>
            <person name="Grigoriev I."/>
            <person name="Longcore J.E."/>
            <person name="James T.Y."/>
        </authorList>
    </citation>
    <scope>NUCLEOTIDE SEQUENCE</scope>
    <source>
        <strain evidence="14">JEL0513</strain>
    </source>
</reference>
<dbReference type="PROSITE" id="PS50011">
    <property type="entry name" value="PROTEIN_KINASE_DOM"/>
    <property type="match status" value="1"/>
</dbReference>
<dbReference type="SUPFAM" id="SSF56112">
    <property type="entry name" value="Protein kinase-like (PK-like)"/>
    <property type="match status" value="1"/>
</dbReference>
<dbReference type="CDD" id="cd14210">
    <property type="entry name" value="PKc_DYRK"/>
    <property type="match status" value="1"/>
</dbReference>
<sequence>MDPSEHNEGSVLRARSRNRASRASNNHLDQITHMQGNSHSPHHSLVIPVPQGSSVPASASALTSAAASSGNSRFAEPEYQPPQSTNSATSRDREGKERRLSLGGILKNSNANKHSSILAAVAETSTSISTGTASSAVSMLKPNAVSMHRSSTFTASTNASSNSTAASGSTSGGVRRSVAIQISGANLTNTAGAMSAGVTQHPQPPAVSQSQQHRLSMSVHTRSMTNTSGVTVSTPAPNHFYQQQQQMLNPNYRQIHAQIPSSPDTLVAPIAPQKQSQQQQQQQPTPAPTPTPSTPVPQQTSPTPPSLKLPLSPEITVQYYRDLLTPYELQEVFQYPHIYFAGAMGVEKIGFPRRKSGAIGTAHPENLTKEDINGIFNNGKKKKGRFDDSRGDYYYTSHDHIGYRYECISILGKGSFGQALKCFDHKTKTIVALKIIRNKKRFEKQGVVEVKVLDRLRKEDADQSHNLVHMQDSFYFRGHLCITFELLGINLYEWVKSGGFRGIHMGVLKVFTVQILECLKLLYKIKTVHCDMKPENILLCDPSFLQPQKCDLVPSSSTGLPRSFIDPDFNPSNPLYDIKVIDFGSACYEHEKIYTYVQSRFYRSPEVILGIPYTVAIDMWSLGCILAELLTGYPLFPGENEQEQLACIMEIKGVPPEYIIDRGSRRKLFYDHYQPRSFTNSKGKKRRPATKSLSHILRTTDVLFLDFIERCLHWDHERRMKPDEAMKHEWITGIPPAPTTISQFPSSPRVSSPSSGKYSFGDLMTSAANSIVNRRRELSLSNNQAPNPAAVEARQKKTQSIAVPEAAAATAASGEPSYWKASFSNWRRIGSISGPSSTSKSVDKKVSEANIQRDDQLLPSIPAATVPSMKRANSYRVSQAYPDQLQQQQQQAANTYRQSQAFNEQQTQQQRTSHAYNEKEILLQQQQQQQQAVLAVNYRVNEQPAQAFVQNSSSTTTFNNATNSEFNERYDQTSQQQKLDGGDQLTSQTASGTRAINTGISFENVHIDVLGGGGGGVPATRTASVSSKKSGESGPSGMSRNGSFSSGIGKLVRSLSQKKKPKQ</sequence>
<dbReference type="GO" id="GO:0005737">
    <property type="term" value="C:cytoplasm"/>
    <property type="evidence" value="ECO:0007669"/>
    <property type="project" value="TreeGrafter"/>
</dbReference>
<evidence type="ECO:0000313" key="15">
    <source>
        <dbReference type="Proteomes" id="UP001211907"/>
    </source>
</evidence>
<dbReference type="EMBL" id="JADGJH010000764">
    <property type="protein sequence ID" value="KAJ3123050.1"/>
    <property type="molecule type" value="Genomic_DNA"/>
</dbReference>
<feature type="region of interest" description="Disordered" evidence="12">
    <location>
        <begin position="883"/>
        <end position="913"/>
    </location>
</feature>
<dbReference type="InterPro" id="IPR050494">
    <property type="entry name" value="Ser_Thr_dual-spec_kinase"/>
</dbReference>
<keyword evidence="7 11" id="KW-0067">ATP-binding</keyword>
<evidence type="ECO:0000256" key="10">
    <source>
        <dbReference type="ARBA" id="ARBA00051680"/>
    </source>
</evidence>
<feature type="compositionally biased region" description="Low complexity" evidence="12">
    <location>
        <begin position="883"/>
        <end position="900"/>
    </location>
</feature>
<evidence type="ECO:0000313" key="14">
    <source>
        <dbReference type="EMBL" id="KAJ3123050.1"/>
    </source>
</evidence>
<comment type="caution">
    <text evidence="14">The sequence shown here is derived from an EMBL/GenBank/DDBJ whole genome shotgun (WGS) entry which is preliminary data.</text>
</comment>
<dbReference type="GO" id="GO:0004712">
    <property type="term" value="F:protein serine/threonine/tyrosine kinase activity"/>
    <property type="evidence" value="ECO:0007669"/>
    <property type="project" value="UniProtKB-EC"/>
</dbReference>
<dbReference type="Gene3D" id="3.30.10.30">
    <property type="entry name" value="DYRK"/>
    <property type="match status" value="1"/>
</dbReference>
<feature type="compositionally biased region" description="Polar residues" evidence="12">
    <location>
        <begin position="901"/>
        <end position="913"/>
    </location>
</feature>
<evidence type="ECO:0000256" key="3">
    <source>
        <dbReference type="ARBA" id="ARBA00022527"/>
    </source>
</evidence>
<dbReference type="EC" id="2.7.12.1" evidence="2"/>
<keyword evidence="4" id="KW-0808">Transferase</keyword>
<feature type="compositionally biased region" description="Low complexity" evidence="12">
    <location>
        <begin position="1024"/>
        <end position="1039"/>
    </location>
</feature>
<evidence type="ECO:0000256" key="6">
    <source>
        <dbReference type="ARBA" id="ARBA00022777"/>
    </source>
</evidence>
<evidence type="ECO:0000256" key="11">
    <source>
        <dbReference type="PROSITE-ProRule" id="PRU10141"/>
    </source>
</evidence>
<feature type="compositionally biased region" description="Low complexity" evidence="12">
    <location>
        <begin position="742"/>
        <end position="757"/>
    </location>
</feature>
<keyword evidence="5 11" id="KW-0547">Nucleotide-binding</keyword>
<feature type="compositionally biased region" description="Low complexity" evidence="12">
    <location>
        <begin position="272"/>
        <end position="284"/>
    </location>
</feature>
<keyword evidence="3" id="KW-0723">Serine/threonine-protein kinase</keyword>
<feature type="compositionally biased region" description="Basic and acidic residues" evidence="12">
    <location>
        <begin position="841"/>
        <end position="856"/>
    </location>
</feature>
<dbReference type="InterPro" id="IPR017441">
    <property type="entry name" value="Protein_kinase_ATP_BS"/>
</dbReference>
<dbReference type="Gene3D" id="1.10.510.10">
    <property type="entry name" value="Transferase(Phosphotransferase) domain 1"/>
    <property type="match status" value="1"/>
</dbReference>
<comment type="catalytic activity">
    <reaction evidence="9">
        <text>L-threonyl-[protein] + ATP = O-phospho-L-threonyl-[protein] + ADP + H(+)</text>
        <dbReference type="Rhea" id="RHEA:46608"/>
        <dbReference type="Rhea" id="RHEA-COMP:11060"/>
        <dbReference type="Rhea" id="RHEA-COMP:11605"/>
        <dbReference type="ChEBI" id="CHEBI:15378"/>
        <dbReference type="ChEBI" id="CHEBI:30013"/>
        <dbReference type="ChEBI" id="CHEBI:30616"/>
        <dbReference type="ChEBI" id="CHEBI:61977"/>
        <dbReference type="ChEBI" id="CHEBI:456216"/>
        <dbReference type="EC" id="2.7.12.1"/>
    </reaction>
</comment>
<feature type="compositionally biased region" description="Low complexity" evidence="12">
    <location>
        <begin position="831"/>
        <end position="840"/>
    </location>
</feature>
<evidence type="ECO:0000256" key="4">
    <source>
        <dbReference type="ARBA" id="ARBA00022679"/>
    </source>
</evidence>
<evidence type="ECO:0000259" key="13">
    <source>
        <dbReference type="PROSITE" id="PS50011"/>
    </source>
</evidence>
<feature type="compositionally biased region" description="Pro residues" evidence="12">
    <location>
        <begin position="285"/>
        <end position="295"/>
    </location>
</feature>
<evidence type="ECO:0000256" key="9">
    <source>
        <dbReference type="ARBA" id="ARBA00049308"/>
    </source>
</evidence>
<feature type="region of interest" description="Disordered" evidence="12">
    <location>
        <begin position="737"/>
        <end position="757"/>
    </location>
</feature>
<evidence type="ECO:0000256" key="5">
    <source>
        <dbReference type="ARBA" id="ARBA00022741"/>
    </source>
</evidence>
<dbReference type="Proteomes" id="UP001211907">
    <property type="component" value="Unassembled WGS sequence"/>
</dbReference>
<evidence type="ECO:0000256" key="12">
    <source>
        <dbReference type="SAM" id="MobiDB-lite"/>
    </source>
</evidence>
<gene>
    <name evidence="14" type="primary">DYRK4_5</name>
    <name evidence="14" type="ORF">HK100_011740</name>
</gene>
<dbReference type="InterPro" id="IPR042521">
    <property type="entry name" value="DYRK"/>
</dbReference>
<dbReference type="Gene3D" id="3.30.200.20">
    <property type="entry name" value="Phosphorylase Kinase, domain 1"/>
    <property type="match status" value="1"/>
</dbReference>
<feature type="region of interest" description="Disordered" evidence="12">
    <location>
        <begin position="151"/>
        <end position="172"/>
    </location>
</feature>
<feature type="compositionally biased region" description="Low complexity" evidence="12">
    <location>
        <begin position="53"/>
        <end position="72"/>
    </location>
</feature>
<keyword evidence="15" id="KW-1185">Reference proteome</keyword>
<comment type="catalytic activity">
    <reaction evidence="10">
        <text>L-tyrosyl-[protein] + ATP = O-phospho-L-tyrosyl-[protein] + ADP + H(+)</text>
        <dbReference type="Rhea" id="RHEA:10596"/>
        <dbReference type="Rhea" id="RHEA-COMP:10136"/>
        <dbReference type="Rhea" id="RHEA-COMP:20101"/>
        <dbReference type="ChEBI" id="CHEBI:15378"/>
        <dbReference type="ChEBI" id="CHEBI:30616"/>
        <dbReference type="ChEBI" id="CHEBI:46858"/>
        <dbReference type="ChEBI" id="CHEBI:61978"/>
        <dbReference type="ChEBI" id="CHEBI:456216"/>
        <dbReference type="EC" id="2.7.12.1"/>
    </reaction>
</comment>